<keyword evidence="3" id="KW-0677">Repeat</keyword>
<protein>
    <submittedName>
        <fullName evidence="8">Simple sugar transport system ATP-binding protein</fullName>
    </submittedName>
</protein>
<evidence type="ECO:0000259" key="7">
    <source>
        <dbReference type="PROSITE" id="PS50893"/>
    </source>
</evidence>
<dbReference type="SMART" id="SM00382">
    <property type="entry name" value="AAA"/>
    <property type="match status" value="2"/>
</dbReference>
<keyword evidence="1" id="KW-0813">Transport</keyword>
<keyword evidence="2 8" id="KW-0762">Sugar transport</keyword>
<evidence type="ECO:0000256" key="5">
    <source>
        <dbReference type="ARBA" id="ARBA00022840"/>
    </source>
</evidence>
<evidence type="ECO:0000313" key="8">
    <source>
        <dbReference type="EMBL" id="MDQ0456737.1"/>
    </source>
</evidence>
<accession>A0ABU0IER4</accession>
<keyword evidence="9" id="KW-1185">Reference proteome</keyword>
<sequence>MSLIEIENLHRSFGSTRALAGASLTIDRGEILALMGANGAGKSTLVKILSGVQIADSGSIRMNGRTYAPKTPAEAAALGVVTVHQSTDLVGIPDLTVADALLLNHFVDGRQPFFLTGRSVRRTAAAMLREAQFDLPLDLRFSELGPAGRQLIAIARALAMKAQLLILDEPTASLSTEEAGRLYQTVLGLKARGISVLYISHRTADIAALADRAAVLRGGRTVAAFKRPIHFDEAIEAMIGRPLNAARPQARTTPGATVLDLRAVRLRPDSEPFDLQLLEGEVVAITGVLGAGKSRLLSCLFGSHRFTSGEAFLDGKPYAPRHPAEAIAAGVVMAAEDRHRSSLMPRDWPGETIAATISLPHLPRWYPRGLMLSGRENREAVKAIGRLGIKAQSPHQSIWALSGGNQQKVVLARWEAEPSRLMLLDEPFQGVDVGARQDIIAAIRTERSRATLIATSDTEEALEVADRVIVMDHHSLRATPVNDADAILETVA</sequence>
<proteinExistence type="predicted"/>
<dbReference type="CDD" id="cd03216">
    <property type="entry name" value="ABC_Carb_Monos_I"/>
    <property type="match status" value="1"/>
</dbReference>
<gene>
    <name evidence="8" type="ORF">QO005_003082</name>
</gene>
<dbReference type="PROSITE" id="PS50893">
    <property type="entry name" value="ABC_TRANSPORTER_2"/>
    <property type="match status" value="2"/>
</dbReference>
<reference evidence="8 9" key="1">
    <citation type="submission" date="2023-07" db="EMBL/GenBank/DDBJ databases">
        <title>Genomic Encyclopedia of Type Strains, Phase IV (KMG-IV): sequencing the most valuable type-strain genomes for metagenomic binning, comparative biology and taxonomic classification.</title>
        <authorList>
            <person name="Goeker M."/>
        </authorList>
    </citation>
    <scope>NUCLEOTIDE SEQUENCE [LARGE SCALE GENOMIC DNA]</scope>
    <source>
        <strain evidence="8 9">DSM 100301</strain>
    </source>
</reference>
<evidence type="ECO:0000256" key="4">
    <source>
        <dbReference type="ARBA" id="ARBA00022741"/>
    </source>
</evidence>
<dbReference type="PANTHER" id="PTHR43790:SF9">
    <property type="entry name" value="GALACTOFURANOSE TRANSPORTER ATP-BINDING PROTEIN YTFR"/>
    <property type="match status" value="1"/>
</dbReference>
<comment type="caution">
    <text evidence="8">The sequence shown here is derived from an EMBL/GenBank/DDBJ whole genome shotgun (WGS) entry which is preliminary data.</text>
</comment>
<evidence type="ECO:0000256" key="3">
    <source>
        <dbReference type="ARBA" id="ARBA00022737"/>
    </source>
</evidence>
<dbReference type="RefSeq" id="WP_307158925.1">
    <property type="nucleotide sequence ID" value="NZ_JAUSWH010000010.1"/>
</dbReference>
<dbReference type="Gene3D" id="3.40.50.300">
    <property type="entry name" value="P-loop containing nucleotide triphosphate hydrolases"/>
    <property type="match status" value="2"/>
</dbReference>
<dbReference type="Proteomes" id="UP001235269">
    <property type="component" value="Unassembled WGS sequence"/>
</dbReference>
<evidence type="ECO:0000256" key="6">
    <source>
        <dbReference type="ARBA" id="ARBA00023136"/>
    </source>
</evidence>
<organism evidence="8 9">
    <name type="scientific">Rhizobium paknamense</name>
    <dbReference type="NCBI Taxonomy" id="1206817"/>
    <lineage>
        <taxon>Bacteria</taxon>
        <taxon>Pseudomonadati</taxon>
        <taxon>Pseudomonadota</taxon>
        <taxon>Alphaproteobacteria</taxon>
        <taxon>Hyphomicrobiales</taxon>
        <taxon>Rhizobiaceae</taxon>
        <taxon>Rhizobium/Agrobacterium group</taxon>
        <taxon>Rhizobium</taxon>
    </lineage>
</organism>
<keyword evidence="6" id="KW-0472">Membrane</keyword>
<evidence type="ECO:0000313" key="9">
    <source>
        <dbReference type="Proteomes" id="UP001235269"/>
    </source>
</evidence>
<dbReference type="EMBL" id="JAUSWH010000010">
    <property type="protein sequence ID" value="MDQ0456737.1"/>
    <property type="molecule type" value="Genomic_DNA"/>
</dbReference>
<feature type="domain" description="ABC transporter" evidence="7">
    <location>
        <begin position="250"/>
        <end position="491"/>
    </location>
</feature>
<dbReference type="Pfam" id="PF00005">
    <property type="entry name" value="ABC_tran"/>
    <property type="match status" value="2"/>
</dbReference>
<name>A0ABU0IER4_9HYPH</name>
<dbReference type="GO" id="GO:0005524">
    <property type="term" value="F:ATP binding"/>
    <property type="evidence" value="ECO:0007669"/>
    <property type="project" value="UniProtKB-KW"/>
</dbReference>
<dbReference type="PANTHER" id="PTHR43790">
    <property type="entry name" value="CARBOHYDRATE TRANSPORT ATP-BINDING PROTEIN MG119-RELATED"/>
    <property type="match status" value="1"/>
</dbReference>
<dbReference type="InterPro" id="IPR003593">
    <property type="entry name" value="AAA+_ATPase"/>
</dbReference>
<dbReference type="SUPFAM" id="SSF52540">
    <property type="entry name" value="P-loop containing nucleoside triphosphate hydrolases"/>
    <property type="match status" value="2"/>
</dbReference>
<dbReference type="CDD" id="cd03215">
    <property type="entry name" value="ABC_Carb_Monos_II"/>
    <property type="match status" value="1"/>
</dbReference>
<dbReference type="InterPro" id="IPR003439">
    <property type="entry name" value="ABC_transporter-like_ATP-bd"/>
</dbReference>
<evidence type="ECO:0000256" key="1">
    <source>
        <dbReference type="ARBA" id="ARBA00022448"/>
    </source>
</evidence>
<dbReference type="InterPro" id="IPR050107">
    <property type="entry name" value="ABC_carbohydrate_import_ATPase"/>
</dbReference>
<dbReference type="InterPro" id="IPR027417">
    <property type="entry name" value="P-loop_NTPase"/>
</dbReference>
<feature type="domain" description="ABC transporter" evidence="7">
    <location>
        <begin position="4"/>
        <end position="243"/>
    </location>
</feature>
<evidence type="ECO:0000256" key="2">
    <source>
        <dbReference type="ARBA" id="ARBA00022597"/>
    </source>
</evidence>
<keyword evidence="5 8" id="KW-0067">ATP-binding</keyword>
<keyword evidence="4" id="KW-0547">Nucleotide-binding</keyword>